<dbReference type="Proteomes" id="UP000306630">
    <property type="component" value="Unassembled WGS sequence"/>
</dbReference>
<organism evidence="1 3">
    <name type="scientific">Muribaculum intestinale</name>
    <dbReference type="NCBI Taxonomy" id="1796646"/>
    <lineage>
        <taxon>Bacteria</taxon>
        <taxon>Pseudomonadati</taxon>
        <taxon>Bacteroidota</taxon>
        <taxon>Bacteroidia</taxon>
        <taxon>Bacteroidales</taxon>
        <taxon>Muribaculaceae</taxon>
        <taxon>Muribaculum</taxon>
    </lineage>
</organism>
<dbReference type="AlphaFoldDB" id="A0A1B1SAM2"/>
<accession>A0A1Z2XI16</accession>
<evidence type="ECO:0000313" key="2">
    <source>
        <dbReference type="EMBL" id="TGY72407.1"/>
    </source>
</evidence>
<evidence type="ECO:0000313" key="4">
    <source>
        <dbReference type="Proteomes" id="UP000306630"/>
    </source>
</evidence>
<evidence type="ECO:0000313" key="1">
    <source>
        <dbReference type="EMBL" id="ANU63846.1"/>
    </source>
</evidence>
<dbReference type="RefSeq" id="WP_068961146.1">
    <property type="nucleotide sequence ID" value="NZ_CAJTAP010000003.1"/>
</dbReference>
<gene>
    <name evidence="1" type="ORF">A4V02_08975</name>
    <name evidence="2" type="ORF">E5333_10335</name>
</gene>
<keyword evidence="3" id="KW-1185">Reference proteome</keyword>
<dbReference type="STRING" id="1796646.A4V02_08975"/>
<evidence type="ECO:0000313" key="3">
    <source>
        <dbReference type="Proteomes" id="UP000186351"/>
    </source>
</evidence>
<dbReference type="Proteomes" id="UP000186351">
    <property type="component" value="Chromosome"/>
</dbReference>
<reference evidence="1" key="2">
    <citation type="submission" date="2017-04" db="EMBL/GenBank/DDBJ databases">
        <title>Complete Genome Sequences of Twelve Strains of a Stable Defined Moderately Diverse Mouse Microbiota 2 (sDMDMm2).</title>
        <authorList>
            <person name="Uchimura Y."/>
            <person name="Wyss M."/>
            <person name="Brugiroux S."/>
            <person name="Limenitakis J.P."/>
            <person name="Stecher B."/>
            <person name="McCoy K.D."/>
            <person name="Macpherson A.J."/>
        </authorList>
    </citation>
    <scope>NUCLEOTIDE SEQUENCE</scope>
    <source>
        <strain evidence="1">YL27</strain>
    </source>
</reference>
<name>A0A1B1SAM2_9BACT</name>
<accession>A0A1B1SAM2</accession>
<sequence length="207" mass="23842">MSILDYFKRKGIDKRNYDLVVTSDKPYQTGVTDKDGIICHKTFTPPLNMVAGEEYHLPVKVSFDKRNLYSLELYLPDASTVEMLKSLPENTTVMISLWLFLDDGSFFIIFPDEVNPYFDENRMITFYRISFSRAGFHSERKNLKDVFTSEEICNFLREELTTHDIVEIQPRILGTTDDGVDCRSIEISSPTAEYIARAIESIHNSGI</sequence>
<protein>
    <submittedName>
        <fullName evidence="1">Uncharacterized protein</fullName>
    </submittedName>
</protein>
<dbReference type="EMBL" id="CP015402">
    <property type="protein sequence ID" value="ANU63846.1"/>
    <property type="molecule type" value="Genomic_DNA"/>
</dbReference>
<reference evidence="3" key="1">
    <citation type="submission" date="2016-04" db="EMBL/GenBank/DDBJ databases">
        <title>Complete Genome Sequences of Twelve Strains of a Stable Defined Moderately Diverse Mouse Microbiota 2 (sDMDMm2).</title>
        <authorList>
            <person name="Uchimura Y."/>
            <person name="Wyss M."/>
            <person name="Brugiroux S."/>
            <person name="Limenitakis J.P."/>
            <person name="Stecher B."/>
            <person name="McCoy K.D."/>
            <person name="Macpherson A.J."/>
        </authorList>
    </citation>
    <scope>NUCLEOTIDE SEQUENCE [LARGE SCALE GENOMIC DNA]</scope>
    <source>
        <strain evidence="3">YL27</strain>
    </source>
</reference>
<dbReference type="KEGG" id="pary:A4V02_08975"/>
<dbReference type="EMBL" id="SRYD01000041">
    <property type="protein sequence ID" value="TGY72407.1"/>
    <property type="molecule type" value="Genomic_DNA"/>
</dbReference>
<reference evidence="2 4" key="3">
    <citation type="submission" date="2019-04" db="EMBL/GenBank/DDBJ databases">
        <title>Microbes associate with the intestines of laboratory mice.</title>
        <authorList>
            <person name="Navarre W."/>
            <person name="Wong E."/>
            <person name="Huang K."/>
            <person name="Tropini C."/>
            <person name="Ng K."/>
            <person name="Yu B."/>
        </authorList>
    </citation>
    <scope>NUCLEOTIDE SEQUENCE [LARGE SCALE GENOMIC DNA]</scope>
    <source>
        <strain evidence="2 4">NM06_A21</strain>
    </source>
</reference>
<proteinExistence type="predicted"/>
<dbReference type="GeneID" id="65536998"/>